<keyword evidence="7" id="KW-0517">Myogenesis</keyword>
<accession>A0A3P9KY80</accession>
<name>A0A3P9KY80_ORYLA</name>
<evidence type="ECO:0000256" key="8">
    <source>
        <dbReference type="ARBA" id="ARBA00022552"/>
    </source>
</evidence>
<evidence type="ECO:0000256" key="3">
    <source>
        <dbReference type="ARBA" id="ARBA00004604"/>
    </source>
</evidence>
<proteinExistence type="inferred from homology"/>
<dbReference type="GO" id="GO:0003779">
    <property type="term" value="F:actin binding"/>
    <property type="evidence" value="ECO:0007669"/>
    <property type="project" value="UniProtKB-KW"/>
</dbReference>
<keyword evidence="6" id="KW-0690">Ribosome biogenesis</keyword>
<comment type="similarity">
    <text evidence="4">Belongs to the FRG1 family.</text>
</comment>
<evidence type="ECO:0000256" key="2">
    <source>
        <dbReference type="ARBA" id="ARBA00004408"/>
    </source>
</evidence>
<evidence type="ECO:0000256" key="4">
    <source>
        <dbReference type="ARBA" id="ARBA00010878"/>
    </source>
</evidence>
<dbReference type="GO" id="GO:0015030">
    <property type="term" value="C:Cajal body"/>
    <property type="evidence" value="ECO:0007669"/>
    <property type="project" value="UniProtKB-SubCell"/>
</dbReference>
<evidence type="ECO:0000256" key="5">
    <source>
        <dbReference type="ARBA" id="ARBA00022490"/>
    </source>
</evidence>
<dbReference type="SUPFAM" id="SSF50405">
    <property type="entry name" value="Actin-crosslinking proteins"/>
    <property type="match status" value="1"/>
</dbReference>
<reference key="1">
    <citation type="journal article" date="2007" name="Nature">
        <title>The medaka draft genome and insights into vertebrate genome evolution.</title>
        <authorList>
            <person name="Kasahara M."/>
            <person name="Naruse K."/>
            <person name="Sasaki S."/>
            <person name="Nakatani Y."/>
            <person name="Qu W."/>
            <person name="Ahsan B."/>
            <person name="Yamada T."/>
            <person name="Nagayasu Y."/>
            <person name="Doi K."/>
            <person name="Kasai Y."/>
            <person name="Jindo T."/>
            <person name="Kobayashi D."/>
            <person name="Shimada A."/>
            <person name="Toyoda A."/>
            <person name="Kuroki Y."/>
            <person name="Fujiyama A."/>
            <person name="Sasaki T."/>
            <person name="Shimizu A."/>
            <person name="Asakawa S."/>
            <person name="Shimizu N."/>
            <person name="Hashimoto S."/>
            <person name="Yang J."/>
            <person name="Lee Y."/>
            <person name="Matsushima K."/>
            <person name="Sugano S."/>
            <person name="Sakaizumi M."/>
            <person name="Narita T."/>
            <person name="Ohishi K."/>
            <person name="Haga S."/>
            <person name="Ohta F."/>
            <person name="Nomoto H."/>
            <person name="Nogata K."/>
            <person name="Morishita T."/>
            <person name="Endo T."/>
            <person name="Shin-I T."/>
            <person name="Takeda H."/>
            <person name="Morishita S."/>
            <person name="Kohara Y."/>
        </authorList>
    </citation>
    <scope>NUCLEOTIDE SEQUENCE [LARGE SCALE GENOMIC DNA]</scope>
    <source>
        <strain>Hd-rR</strain>
    </source>
</reference>
<dbReference type="Gene3D" id="2.80.10.50">
    <property type="match status" value="1"/>
</dbReference>
<reference evidence="15" key="3">
    <citation type="submission" date="2025-08" db="UniProtKB">
        <authorList>
            <consortium name="Ensembl"/>
        </authorList>
    </citation>
    <scope>IDENTIFICATION</scope>
    <source>
        <strain evidence="15">HNI</strain>
    </source>
</reference>
<evidence type="ECO:0000256" key="14">
    <source>
        <dbReference type="SAM" id="MobiDB-lite"/>
    </source>
</evidence>
<comment type="function">
    <text evidence="12">Binds to mRNA in a sequence-independent manner. May play a role in regulation of pre-mRNA splicing or in the assembly of rRNA into ribosomal subunits. May be involved in mRNA transport. May be involved in epigenetic regulation of muscle differentiation through regulation of activity of the histone-lysine N-methyltransferase KMT5B.</text>
</comment>
<dbReference type="CDD" id="cd23338">
    <property type="entry name" value="beta-trefoil_FSCN_FRG1"/>
    <property type="match status" value="1"/>
</dbReference>
<evidence type="ECO:0000313" key="15">
    <source>
        <dbReference type="Ensembl" id="ENSORLP00020013388.1"/>
    </source>
</evidence>
<keyword evidence="5" id="KW-0963">Cytoplasm</keyword>
<keyword evidence="8" id="KW-0698">rRNA processing</keyword>
<dbReference type="GO" id="GO:0030018">
    <property type="term" value="C:Z disc"/>
    <property type="evidence" value="ECO:0007669"/>
    <property type="project" value="UniProtKB-SubCell"/>
</dbReference>
<dbReference type="FunFam" id="2.80.10.50:FF:000031">
    <property type="entry name" value="FRG1 isoform 1"/>
    <property type="match status" value="1"/>
</dbReference>
<reference evidence="15" key="4">
    <citation type="submission" date="2025-09" db="UniProtKB">
        <authorList>
            <consortium name="Ensembl"/>
        </authorList>
    </citation>
    <scope>IDENTIFICATION</scope>
    <source>
        <strain evidence="15">HNI</strain>
    </source>
</reference>
<dbReference type="InterPro" id="IPR010414">
    <property type="entry name" value="FRG1"/>
</dbReference>
<keyword evidence="9" id="KW-0694">RNA-binding</keyword>
<evidence type="ECO:0000256" key="9">
    <source>
        <dbReference type="ARBA" id="ARBA00022884"/>
    </source>
</evidence>
<evidence type="ECO:0000256" key="1">
    <source>
        <dbReference type="ARBA" id="ARBA00004216"/>
    </source>
</evidence>
<dbReference type="GO" id="GO:0006364">
    <property type="term" value="P:rRNA processing"/>
    <property type="evidence" value="ECO:0007669"/>
    <property type="project" value="UniProtKB-KW"/>
</dbReference>
<evidence type="ECO:0000256" key="11">
    <source>
        <dbReference type="ARBA" id="ARBA00023242"/>
    </source>
</evidence>
<organism evidence="15 16">
    <name type="scientific">Oryzias latipes</name>
    <name type="common">Japanese rice fish</name>
    <name type="synonym">Japanese killifish</name>
    <dbReference type="NCBI Taxonomy" id="8090"/>
    <lineage>
        <taxon>Eukaryota</taxon>
        <taxon>Metazoa</taxon>
        <taxon>Chordata</taxon>
        <taxon>Craniata</taxon>
        <taxon>Vertebrata</taxon>
        <taxon>Euteleostomi</taxon>
        <taxon>Actinopterygii</taxon>
        <taxon>Neopterygii</taxon>
        <taxon>Teleostei</taxon>
        <taxon>Neoteleostei</taxon>
        <taxon>Acanthomorphata</taxon>
        <taxon>Ovalentaria</taxon>
        <taxon>Atherinomorphae</taxon>
        <taxon>Beloniformes</taxon>
        <taxon>Adrianichthyidae</taxon>
        <taxon>Oryziinae</taxon>
        <taxon>Oryzias</taxon>
    </lineage>
</organism>
<comment type="subcellular location">
    <subcellularLocation>
        <location evidence="1">Cytoplasm</location>
        <location evidence="1">Myofibril</location>
        <location evidence="1">Sarcomere</location>
        <location evidence="1">Z line</location>
    </subcellularLocation>
    <subcellularLocation>
        <location evidence="2">Nucleus</location>
        <location evidence="2">Cajal body</location>
    </subcellularLocation>
    <subcellularLocation>
        <location evidence="3">Nucleus</location>
        <location evidence="3">Nucleolus</location>
    </subcellularLocation>
</comment>
<protein>
    <recommendedName>
        <fullName evidence="13">Protein FRG1</fullName>
    </recommendedName>
</protein>
<feature type="region of interest" description="Disordered" evidence="14">
    <location>
        <begin position="1"/>
        <end position="35"/>
    </location>
</feature>
<dbReference type="AlphaFoldDB" id="A0A3P9KY80"/>
<evidence type="ECO:0000256" key="13">
    <source>
        <dbReference type="ARBA" id="ARBA00071071"/>
    </source>
</evidence>
<keyword evidence="11" id="KW-0539">Nucleus</keyword>
<dbReference type="GO" id="GO:0005730">
    <property type="term" value="C:nucleolus"/>
    <property type="evidence" value="ECO:0007669"/>
    <property type="project" value="UniProtKB-SubCell"/>
</dbReference>
<sequence length="274" mass="30929">MAEYARVKSTKLVFKGSNKGKKKKNKDKKKKAGDQDEKPDIVAGWWVVSCFGEITGTVAIEMHNNSYIHALDTGLFTVGAPHNEDEGPDPPEQFTAVKLSDSRIALKSGYGKFLGINSEGLVIGRSDAIGSREQWEPVFENGKMALLAANSCFISYSESGDIEANSKTAGDGEMLKIRSNTERQVKRKDDIADEDRGNVKSCEVNYVKKFQSFQDRRLRVNEEDASTLKRARLDGKFHEALLDRYEHKNAFVISDFEDQCFLYCIRVWRGEFNY</sequence>
<keyword evidence="10" id="KW-0009">Actin-binding</keyword>
<dbReference type="PANTHER" id="PTHR12928">
    <property type="entry name" value="FRG1 PROTEIN"/>
    <property type="match status" value="1"/>
</dbReference>
<evidence type="ECO:0000256" key="10">
    <source>
        <dbReference type="ARBA" id="ARBA00023203"/>
    </source>
</evidence>
<dbReference type="Proteomes" id="UP000265180">
    <property type="component" value="Chromosome 1"/>
</dbReference>
<dbReference type="InterPro" id="IPR008999">
    <property type="entry name" value="Actin-crosslinking"/>
</dbReference>
<dbReference type="Pfam" id="PF06229">
    <property type="entry name" value="FRG1"/>
    <property type="match status" value="1"/>
</dbReference>
<evidence type="ECO:0000313" key="16">
    <source>
        <dbReference type="Proteomes" id="UP000265180"/>
    </source>
</evidence>
<dbReference type="PANTHER" id="PTHR12928:SF0">
    <property type="entry name" value="FSHD REGION GENE 1"/>
    <property type="match status" value="1"/>
</dbReference>
<feature type="compositionally biased region" description="Basic residues" evidence="14">
    <location>
        <begin position="18"/>
        <end position="31"/>
    </location>
</feature>
<reference evidence="15 16" key="2">
    <citation type="submission" date="2017-04" db="EMBL/GenBank/DDBJ databases">
        <title>CpG methylation of centromeres and impact of large insertions on vertebrate speciation.</title>
        <authorList>
            <person name="Ichikawa K."/>
            <person name="Yoshimura J."/>
            <person name="Morishita S."/>
        </authorList>
    </citation>
    <scope>NUCLEOTIDE SEQUENCE</scope>
    <source>
        <strain evidence="15 16">HNI</strain>
    </source>
</reference>
<dbReference type="GO" id="GO:0007517">
    <property type="term" value="P:muscle organ development"/>
    <property type="evidence" value="ECO:0007669"/>
    <property type="project" value="UniProtKB-KW"/>
</dbReference>
<dbReference type="GO" id="GO:0003723">
    <property type="term" value="F:RNA binding"/>
    <property type="evidence" value="ECO:0007669"/>
    <property type="project" value="UniProtKB-KW"/>
</dbReference>
<evidence type="ECO:0000256" key="7">
    <source>
        <dbReference type="ARBA" id="ARBA00022541"/>
    </source>
</evidence>
<dbReference type="Ensembl" id="ENSORLT00020020826.1">
    <property type="protein sequence ID" value="ENSORLP00020013388.1"/>
    <property type="gene ID" value="ENSORLG00020014355.1"/>
</dbReference>
<evidence type="ECO:0000256" key="6">
    <source>
        <dbReference type="ARBA" id="ARBA00022517"/>
    </source>
</evidence>
<evidence type="ECO:0000256" key="12">
    <source>
        <dbReference type="ARBA" id="ARBA00059473"/>
    </source>
</evidence>